<protein>
    <recommendedName>
        <fullName evidence="4">Rap-GAP domain-containing protein</fullName>
    </recommendedName>
</protein>
<dbReference type="SUPFAM" id="SSF111347">
    <property type="entry name" value="Rap/Ran-GAP"/>
    <property type="match status" value="1"/>
</dbReference>
<dbReference type="FunFam" id="3.40.50.11210:FF:000001">
    <property type="entry name" value="Ral GTPase-activating protein subunit alpha-1 isoform 1"/>
    <property type="match status" value="1"/>
</dbReference>
<reference evidence="6" key="1">
    <citation type="submission" date="2015-06" db="EMBL/GenBank/DDBJ databases">
        <title>Expansion of signal transduction pathways in fungi by whole-genome duplication.</title>
        <authorList>
            <consortium name="DOE Joint Genome Institute"/>
            <person name="Corrochano L.M."/>
            <person name="Kuo A."/>
            <person name="Marcet-Houben M."/>
            <person name="Polaino S."/>
            <person name="Salamov A."/>
            <person name="Villalobos J.M."/>
            <person name="Alvarez M.I."/>
            <person name="Avalos J."/>
            <person name="Benito E.P."/>
            <person name="Benoit I."/>
            <person name="Burger G."/>
            <person name="Camino L.P."/>
            <person name="Canovas D."/>
            <person name="Cerda-Olmedo E."/>
            <person name="Cheng J.-F."/>
            <person name="Dominguez A."/>
            <person name="Elias M."/>
            <person name="Eslava A.P."/>
            <person name="Glaser F."/>
            <person name="Grimwood J."/>
            <person name="Gutierrez G."/>
            <person name="Heitman J."/>
            <person name="Henrissat B."/>
            <person name="Iturriaga E.A."/>
            <person name="Lang B.F."/>
            <person name="Lavin J.L."/>
            <person name="Lee S."/>
            <person name="Li W."/>
            <person name="Lindquist E."/>
            <person name="Lopez-Garcia S."/>
            <person name="Luque E.M."/>
            <person name="Marcos A.T."/>
            <person name="Martin J."/>
            <person name="McCluskey K."/>
            <person name="Medina H.R."/>
            <person name="Miralles-Duran A."/>
            <person name="Miyazaki A."/>
            <person name="Munoz-Torres E."/>
            <person name="Oguiza J.A."/>
            <person name="Ohm R."/>
            <person name="Olmedo M."/>
            <person name="Orejas M."/>
            <person name="Ortiz-Castellanos L."/>
            <person name="Pisabarro A.G."/>
            <person name="Rodriguez-Romero J."/>
            <person name="Ruiz-Herrera J."/>
            <person name="Ruiz-Vazquez R."/>
            <person name="Sanz C."/>
            <person name="Schackwitz W."/>
            <person name="Schmutz J."/>
            <person name="Shahriari M."/>
            <person name="Shelest E."/>
            <person name="Silva-Franco F."/>
            <person name="Soanes D."/>
            <person name="Syed K."/>
            <person name="Tagua V.G."/>
            <person name="Talbot N.J."/>
            <person name="Thon M."/>
            <person name="De vries R.P."/>
            <person name="Wiebenga A."/>
            <person name="Yadav J.S."/>
            <person name="Braun E.L."/>
            <person name="Baker S."/>
            <person name="Garre V."/>
            <person name="Horwitz B."/>
            <person name="Torres-Martinez S."/>
            <person name="Idnurm A."/>
            <person name="Herrera-Estrella A."/>
            <person name="Gabaldon T."/>
            <person name="Grigoriev I.V."/>
        </authorList>
    </citation>
    <scope>NUCLEOTIDE SEQUENCE [LARGE SCALE GENOMIC DNA]</scope>
    <source>
        <strain evidence="6">NRRL 1555(-)</strain>
    </source>
</reference>
<feature type="compositionally biased region" description="Gly residues" evidence="3">
    <location>
        <begin position="954"/>
        <end position="964"/>
    </location>
</feature>
<evidence type="ECO:0000256" key="3">
    <source>
        <dbReference type="SAM" id="MobiDB-lite"/>
    </source>
</evidence>
<accession>A0A167MGA0</accession>
<dbReference type="Pfam" id="PF20412">
    <property type="entry name" value="RALGAPB_N"/>
    <property type="match status" value="1"/>
</dbReference>
<feature type="region of interest" description="Disordered" evidence="3">
    <location>
        <begin position="811"/>
        <end position="881"/>
    </location>
</feature>
<feature type="region of interest" description="Disordered" evidence="3">
    <location>
        <begin position="893"/>
        <end position="933"/>
    </location>
</feature>
<keyword evidence="1" id="KW-0343">GTPase activation</keyword>
<gene>
    <name evidence="5" type="ORF">PHYBLDRAFT_169029</name>
</gene>
<keyword evidence="2" id="KW-0597">Phosphoprotein</keyword>
<dbReference type="GO" id="GO:0051056">
    <property type="term" value="P:regulation of small GTPase mediated signal transduction"/>
    <property type="evidence" value="ECO:0007669"/>
    <property type="project" value="InterPro"/>
</dbReference>
<feature type="compositionally biased region" description="Low complexity" evidence="3">
    <location>
        <begin position="19"/>
        <end position="31"/>
    </location>
</feature>
<dbReference type="InParanoid" id="A0A167MGA0"/>
<organism evidence="5 6">
    <name type="scientific">Phycomyces blakesleeanus (strain ATCC 8743b / DSM 1359 / FGSC 10004 / NBRC 33097 / NRRL 1555)</name>
    <dbReference type="NCBI Taxonomy" id="763407"/>
    <lineage>
        <taxon>Eukaryota</taxon>
        <taxon>Fungi</taxon>
        <taxon>Fungi incertae sedis</taxon>
        <taxon>Mucoromycota</taxon>
        <taxon>Mucoromycotina</taxon>
        <taxon>Mucoromycetes</taxon>
        <taxon>Mucorales</taxon>
        <taxon>Phycomycetaceae</taxon>
        <taxon>Phycomyces</taxon>
    </lineage>
</organism>
<feature type="compositionally biased region" description="Basic and acidic residues" evidence="3">
    <location>
        <begin position="1027"/>
        <end position="1042"/>
    </location>
</feature>
<dbReference type="Pfam" id="PF02145">
    <property type="entry name" value="Rap_GAP"/>
    <property type="match status" value="1"/>
</dbReference>
<dbReference type="Gene3D" id="3.40.50.11210">
    <property type="entry name" value="Rap/Ran-GAP"/>
    <property type="match status" value="1"/>
</dbReference>
<dbReference type="InterPro" id="IPR000331">
    <property type="entry name" value="Rap/Ran_GAP_dom"/>
</dbReference>
<dbReference type="EMBL" id="KV440982">
    <property type="protein sequence ID" value="OAD72769.1"/>
    <property type="molecule type" value="Genomic_DNA"/>
</dbReference>
<dbReference type="GO" id="GO:0005634">
    <property type="term" value="C:nucleus"/>
    <property type="evidence" value="ECO:0007669"/>
    <property type="project" value="InterPro"/>
</dbReference>
<dbReference type="InterPro" id="IPR027107">
    <property type="entry name" value="Tuberin/Ral-act_asu"/>
</dbReference>
<name>A0A167MGA0_PHYB8</name>
<dbReference type="InterPro" id="IPR046859">
    <property type="entry name" value="RGPA/RALGAPB_N"/>
</dbReference>
<dbReference type="InterPro" id="IPR016024">
    <property type="entry name" value="ARM-type_fold"/>
</dbReference>
<evidence type="ECO:0000256" key="1">
    <source>
        <dbReference type="ARBA" id="ARBA00022468"/>
    </source>
</evidence>
<dbReference type="GO" id="GO:0005096">
    <property type="term" value="F:GTPase activator activity"/>
    <property type="evidence" value="ECO:0007669"/>
    <property type="project" value="UniProtKB-KW"/>
</dbReference>
<dbReference type="PROSITE" id="PS50085">
    <property type="entry name" value="RAPGAP"/>
    <property type="match status" value="1"/>
</dbReference>
<dbReference type="Proteomes" id="UP000077315">
    <property type="component" value="Unassembled WGS sequence"/>
</dbReference>
<feature type="region of interest" description="Disordered" evidence="3">
    <location>
        <begin position="1006"/>
        <end position="1062"/>
    </location>
</feature>
<dbReference type="VEuPathDB" id="FungiDB:PHYBLDRAFT_169029"/>
<keyword evidence="6" id="KW-1185">Reference proteome</keyword>
<feature type="compositionally biased region" description="Basic and acidic residues" evidence="3">
    <location>
        <begin position="32"/>
        <end position="42"/>
    </location>
</feature>
<evidence type="ECO:0000256" key="2">
    <source>
        <dbReference type="ARBA" id="ARBA00022553"/>
    </source>
</evidence>
<evidence type="ECO:0000313" key="6">
    <source>
        <dbReference type="Proteomes" id="UP000077315"/>
    </source>
</evidence>
<dbReference type="SUPFAM" id="SSF48371">
    <property type="entry name" value="ARM repeat"/>
    <property type="match status" value="1"/>
</dbReference>
<evidence type="ECO:0000259" key="4">
    <source>
        <dbReference type="PROSITE" id="PS50085"/>
    </source>
</evidence>
<dbReference type="GeneID" id="28996900"/>
<dbReference type="PANTHER" id="PTHR10063:SF11">
    <property type="entry name" value="RHO GTPASE-ACTIVATING PROTEIN CG5521-RELATED"/>
    <property type="match status" value="1"/>
</dbReference>
<evidence type="ECO:0000313" key="5">
    <source>
        <dbReference type="EMBL" id="OAD72769.1"/>
    </source>
</evidence>
<dbReference type="PANTHER" id="PTHR10063">
    <property type="entry name" value="TUBERIN"/>
    <property type="match status" value="1"/>
</dbReference>
<dbReference type="GO" id="GO:0005737">
    <property type="term" value="C:cytoplasm"/>
    <property type="evidence" value="ECO:0007669"/>
    <property type="project" value="TreeGrafter"/>
</dbReference>
<dbReference type="OrthoDB" id="19311at2759"/>
<feature type="domain" description="Rap-GAP" evidence="4">
    <location>
        <begin position="1856"/>
        <end position="2067"/>
    </location>
</feature>
<feature type="region of interest" description="Disordered" evidence="3">
    <location>
        <begin position="949"/>
        <end position="982"/>
    </location>
</feature>
<proteinExistence type="predicted"/>
<dbReference type="InterPro" id="IPR035974">
    <property type="entry name" value="Rap/Ran-GAP_sf"/>
</dbReference>
<sequence length="2090" mass="234825">MRKASSVMKKTFNPGTPVAIPSTSTASSIAEASHENNEENSKQAHTLMPKKINKPDGIRVIPTAASNPDNVSFDLPILPSSSTFTISGKEDKPEKLKKKLKNFLDERQKTKSRAQNATNSFDQARFFQENAEQVFAVFYETCVHQIEKIKQSIEKSERPQSWNSKELVNLQKSLLLLRKIFLFVPELMRNGWQRKNIGKIYYILVVAKILAHVLDHGNHIRLRAQGFHLLLLWLNDQVVEYPECMELFSNAISLDLFILDDIYAFPSTTTQNTDAVNVTDDKETINKLQSSVQFVKKLSERHTEKPQGYGLLRDDRIKRSKLTFNQTFILGDEHAPLFPSHSQPTFSDSVVLIHIFISNLVRLAYVAAGSPPPPDDYEYPPGDYVETDDGIATGIGIDAATASAKFLFRIFRTYYLTKFVPAVAKSLHTESNKSKKPTTTTDDHKKVETQEKQALVGFPLCPPSILRTLLRFLIGYCLDNNSNSHAHWAHLPSAPTSSPATPILKSIVLSSHETREMLHEILKQCMVLPCTNPQYRDITRGAIHILGVWVLGNEDERPSFLRKTGGASVGTVGHSMTRSSSIASVATSKNSIVEPKVLSTSPTSSVWRTSDKPESDDGDANIFLRRYFLMIKLLFENKSGSRDRDVLVAQVQQVTDWEGLTALYKDAINLYRAVTVSRGGIEMEDETWELLLRCLLDIQNWFMSPPEKYSRIPVQPLAEEMADFVCETLLHAFVRARLIHASLWIELKEHLLSSIKWSQTLSQWVKIMNKVTRLLAFRLYKVEYEPSLETHRQPLLESHAVQNRYSMQFNANAAPGNRGRTKARTRHLSIQGDRPRTSASNRVAGRPLSAGGSDGQLIDSVNDKTQSGIDTPYETASEATTPVTLRSKISMPAIEPQTADRRSANLSTDIPHIEEPVLDEPIGPSTSTGKQSGVKFGIKNILPTASFSTANNSGSGGNSGGNGPSGNSVGSSLKKRSSGRRTMSIHQLDSLWQDSGNKLMNLVHHSAHHDKHLETPGQAKSATYNGVKEEEEVKKSKPEWDNKSSGSSVERTNPEDGLLPSGKSVRTLASTIISPKEPVKIVSSFETVNEKLPASLGVFRSNEFLTLNGLTLDGQGVLVLWKNMLCAVGNVNLIQGPQNYAVAMRCVVDTWDMLNWIRSKQPYRNVPIPALYEMTPWLLQATELSSEYDAGKADAYGCLCRLVSRRPEEPVPNTYYAHFYKAILRGLGSNDSVIIQAILKNSERIFSFCLPSIHILIPPFLDAIEKQLVDENGSKEASIALRKSCVTLLGSLVSITNHLRDTTINIEEYDMGWIQGYNGKEFSFAKCKRWLKELLLRLINNGTTTVHTKEDEEVHCMLMGALSSIILDELLASTTPQPEYVHECIVAIVDHLYWSSIPVLNTAVDCLNMLAHIYREDLDFQKKILQEVLTRVIDALNVHLKSYEANKQNRRGFIISKLFSCLLEWVMMADPANLSNPESELCSLVFDVIAYAIHITSDGSEKMLPRPPVVRPNNHKKKELPFKFKLSNDRGPNDLHEQPNFASWGDIPESDHGYVKESAEAVLLHLLHHFNNFAPPYGPATLHSTIVGPGMVLDEKQENYHQYQYFSFNDTTIIAFVELPATELRSSQARIIIRDLTGRYVWDSQLEPSRDLTPVNPKATPSYNDPISDILGDDQGYKMRSNISIQKESKPVLAPSSSETTDGLSRLLLQIGEDNPDCVWDPAVPLDHPSPASQFQTNMVGSLGQKLDEYLRNESDNNEQEESDIQLWYSKMNVLRQKEATEGINDRAESMHAHLMANFSMRKDFLPAFPHESEKPHVPFQQSRLLMSHFGFINYDHLKDGSFRLLNKTPGLYRDLRGLDRKHGRETMKIAVVYVGQNQEDEQSILCNSQGSPMYSSFVKSLGWEVDIATHTGYLGGLEKNLTNGTRTNYYCSSTLEMIFHDVTKMPTDPNDPKQLKKKRHIGNDHVHIVWNEHNRDYRIGTIGGDFGNAQIVVTPMANSLFAIHVHRDPKIPYFGPLFDRMVVSRATLGPLVRATAANAFRASVHTNLYSFYKCVYSHRANDVQTIANRHKVAAWSYEQFMETIFMPDE</sequence>
<dbReference type="RefSeq" id="XP_018290809.1">
    <property type="nucleotide sequence ID" value="XM_018435994.1"/>
</dbReference>
<feature type="region of interest" description="Disordered" evidence="3">
    <location>
        <begin position="1"/>
        <end position="45"/>
    </location>
</feature>
<dbReference type="STRING" id="763407.A0A167MGA0"/>